<comment type="caution">
    <text evidence="3">The sequence shown here is derived from an EMBL/GenBank/DDBJ whole genome shotgun (WGS) entry which is preliminary data.</text>
</comment>
<reference evidence="3" key="1">
    <citation type="submission" date="2023-03" db="EMBL/GenBank/DDBJ databases">
        <title>Chromosome-scale reference genome and RAD-based genetic map of yellow starthistle (Centaurea solstitialis) reveal putative structural variation and QTLs associated with invader traits.</title>
        <authorList>
            <person name="Reatini B."/>
            <person name="Cang F.A."/>
            <person name="Jiang Q."/>
            <person name="Mckibben M.T.W."/>
            <person name="Barker M.S."/>
            <person name="Rieseberg L.H."/>
            <person name="Dlugosch K.M."/>
        </authorList>
    </citation>
    <scope>NUCLEOTIDE SEQUENCE</scope>
    <source>
        <strain evidence="3">CAN-66</strain>
        <tissue evidence="3">Leaf</tissue>
    </source>
</reference>
<feature type="transmembrane region" description="Helical" evidence="2">
    <location>
        <begin position="19"/>
        <end position="38"/>
    </location>
</feature>
<keyword evidence="2" id="KW-1133">Transmembrane helix</keyword>
<keyword evidence="2" id="KW-0472">Membrane</keyword>
<sequence>MDVISITINPLEDSAMEGFLLIILVIYEFMFAIFKLFLKLCLVSENDNFIGLPFVPSYLGQSGIVKDMKHGFNYASAGAGMILSSGSELLCLLEYTRALHSMGRRTPDSLCWSLGRSSGDTSLQQLLADKMRLNLDLVNYVICSYNICSPTLYSVHRPLPLLPSHNPAHFSSDVSPTKTSHVSPPTTSPNPPITITPNFSHPLLLNPLARLLSPRS</sequence>
<dbReference type="EMBL" id="JARYMX010000007">
    <property type="protein sequence ID" value="KAJ9540635.1"/>
    <property type="molecule type" value="Genomic_DNA"/>
</dbReference>
<feature type="compositionally biased region" description="Low complexity" evidence="1">
    <location>
        <begin position="174"/>
        <end position="185"/>
    </location>
</feature>
<name>A0AA38W6J9_9ASTR</name>
<organism evidence="3 4">
    <name type="scientific">Centaurea solstitialis</name>
    <name type="common">yellow star-thistle</name>
    <dbReference type="NCBI Taxonomy" id="347529"/>
    <lineage>
        <taxon>Eukaryota</taxon>
        <taxon>Viridiplantae</taxon>
        <taxon>Streptophyta</taxon>
        <taxon>Embryophyta</taxon>
        <taxon>Tracheophyta</taxon>
        <taxon>Spermatophyta</taxon>
        <taxon>Magnoliopsida</taxon>
        <taxon>eudicotyledons</taxon>
        <taxon>Gunneridae</taxon>
        <taxon>Pentapetalae</taxon>
        <taxon>asterids</taxon>
        <taxon>campanulids</taxon>
        <taxon>Asterales</taxon>
        <taxon>Asteraceae</taxon>
        <taxon>Carduoideae</taxon>
        <taxon>Cardueae</taxon>
        <taxon>Centaureinae</taxon>
        <taxon>Centaurea</taxon>
    </lineage>
</organism>
<evidence type="ECO:0000313" key="3">
    <source>
        <dbReference type="EMBL" id="KAJ9540635.1"/>
    </source>
</evidence>
<dbReference type="Proteomes" id="UP001172457">
    <property type="component" value="Chromosome 7"/>
</dbReference>
<evidence type="ECO:0000313" key="4">
    <source>
        <dbReference type="Proteomes" id="UP001172457"/>
    </source>
</evidence>
<protein>
    <submittedName>
        <fullName evidence="3">Uncharacterized protein</fullName>
    </submittedName>
</protein>
<keyword evidence="4" id="KW-1185">Reference proteome</keyword>
<accession>A0AA38W6J9</accession>
<proteinExistence type="predicted"/>
<feature type="region of interest" description="Disordered" evidence="1">
    <location>
        <begin position="170"/>
        <end position="197"/>
    </location>
</feature>
<dbReference type="AlphaFoldDB" id="A0AA38W6J9"/>
<keyword evidence="2" id="KW-0812">Transmembrane</keyword>
<evidence type="ECO:0000256" key="2">
    <source>
        <dbReference type="SAM" id="Phobius"/>
    </source>
</evidence>
<evidence type="ECO:0000256" key="1">
    <source>
        <dbReference type="SAM" id="MobiDB-lite"/>
    </source>
</evidence>
<gene>
    <name evidence="3" type="ORF">OSB04_027141</name>
</gene>